<accession>A0ABV3P1X6</accession>
<keyword evidence="4" id="KW-1185">Reference proteome</keyword>
<dbReference type="PANTHER" id="PTHR43841:SF3">
    <property type="entry name" value="(3R)-HYDROXYACYL-ACP DEHYDRATASE SUBUNIT HADB"/>
    <property type="match status" value="1"/>
</dbReference>
<organism evidence="3 4">
    <name type="scientific">Kineococcus endophyticus</name>
    <dbReference type="NCBI Taxonomy" id="1181883"/>
    <lineage>
        <taxon>Bacteria</taxon>
        <taxon>Bacillati</taxon>
        <taxon>Actinomycetota</taxon>
        <taxon>Actinomycetes</taxon>
        <taxon>Kineosporiales</taxon>
        <taxon>Kineosporiaceae</taxon>
        <taxon>Kineococcus</taxon>
    </lineage>
</organism>
<evidence type="ECO:0000256" key="1">
    <source>
        <dbReference type="ARBA" id="ARBA00005254"/>
    </source>
</evidence>
<dbReference type="PANTHER" id="PTHR43841">
    <property type="entry name" value="3-HYDROXYACYL-THIOESTER DEHYDRATASE HTDX-RELATED"/>
    <property type="match status" value="1"/>
</dbReference>
<evidence type="ECO:0000313" key="3">
    <source>
        <dbReference type="EMBL" id="MEW9263621.1"/>
    </source>
</evidence>
<protein>
    <submittedName>
        <fullName evidence="3">MaoC/PaaZ C-terminal domain-containing protein</fullName>
    </submittedName>
</protein>
<dbReference type="SUPFAM" id="SSF54637">
    <property type="entry name" value="Thioesterase/thiol ester dehydrase-isomerase"/>
    <property type="match status" value="2"/>
</dbReference>
<dbReference type="InterPro" id="IPR029069">
    <property type="entry name" value="HotDog_dom_sf"/>
</dbReference>
<dbReference type="RefSeq" id="WP_367636515.1">
    <property type="nucleotide sequence ID" value="NZ_JBFNQN010000002.1"/>
</dbReference>
<dbReference type="EMBL" id="JBFNQN010000002">
    <property type="protein sequence ID" value="MEW9263621.1"/>
    <property type="molecule type" value="Genomic_DNA"/>
</dbReference>
<evidence type="ECO:0000313" key="4">
    <source>
        <dbReference type="Proteomes" id="UP001555826"/>
    </source>
</evidence>
<proteinExistence type="inferred from homology"/>
<dbReference type="Proteomes" id="UP001555826">
    <property type="component" value="Unassembled WGS sequence"/>
</dbReference>
<feature type="domain" description="MaoC-like" evidence="2">
    <location>
        <begin position="185"/>
        <end position="258"/>
    </location>
</feature>
<comment type="similarity">
    <text evidence="1">Belongs to the enoyl-CoA hydratase/isomerase family.</text>
</comment>
<evidence type="ECO:0000259" key="2">
    <source>
        <dbReference type="Pfam" id="PF01575"/>
    </source>
</evidence>
<dbReference type="Gene3D" id="3.10.129.10">
    <property type="entry name" value="Hotdog Thioesterase"/>
    <property type="match status" value="1"/>
</dbReference>
<name>A0ABV3P1X6_9ACTN</name>
<reference evidence="3 4" key="1">
    <citation type="submission" date="2024-07" db="EMBL/GenBank/DDBJ databases">
        <authorList>
            <person name="Thanompreechachai J."/>
            <person name="Duangmal K."/>
        </authorList>
    </citation>
    <scope>NUCLEOTIDE SEQUENCE [LARGE SCALE GENOMIC DNA]</scope>
    <source>
        <strain evidence="3 4">KCTC 19886</strain>
    </source>
</reference>
<dbReference type="Pfam" id="PF01575">
    <property type="entry name" value="MaoC_dehydratas"/>
    <property type="match status" value="1"/>
</dbReference>
<comment type="caution">
    <text evidence="3">The sequence shown here is derived from an EMBL/GenBank/DDBJ whole genome shotgun (WGS) entry which is preliminary data.</text>
</comment>
<dbReference type="InterPro" id="IPR003965">
    <property type="entry name" value="Fatty_acid_synthase"/>
</dbReference>
<sequence length="290" mass="32150">MDTRELTAPPSFPALYARSVLSRPSRRLDFPRTRVVLRDQRFDSGRLTEFCRLTGFPVRDEVPLPFPQVVAFGLQVDLMVREPFPFSVVGVLHVQQEFEQTRALHAGERFDLSVRAVGMLPHRRGATVELRTELTVAGERAPVWTGRSSYLARGVDWPGIPRDAARLDAPAGEGTVWRVPADLGRRYGAVSGDVNPVHVSPLTARAFGFRRAIAHGMWTASRALADLGGPALGAARYEVDFGSPLYLPSTVRHVARREADGWSSAVRSRDGEKVHLATRLRREVTAPRGR</sequence>
<gene>
    <name evidence="3" type="ORF">AB1207_02565</name>
</gene>
<dbReference type="PRINTS" id="PR01483">
    <property type="entry name" value="FASYNTHASE"/>
</dbReference>
<dbReference type="InterPro" id="IPR002539">
    <property type="entry name" value="MaoC-like_dom"/>
</dbReference>